<organism evidence="1 2">
    <name type="scientific">Arctium lappa</name>
    <name type="common">Greater burdock</name>
    <name type="synonym">Lappa major</name>
    <dbReference type="NCBI Taxonomy" id="4217"/>
    <lineage>
        <taxon>Eukaryota</taxon>
        <taxon>Viridiplantae</taxon>
        <taxon>Streptophyta</taxon>
        <taxon>Embryophyta</taxon>
        <taxon>Tracheophyta</taxon>
        <taxon>Spermatophyta</taxon>
        <taxon>Magnoliopsida</taxon>
        <taxon>eudicotyledons</taxon>
        <taxon>Gunneridae</taxon>
        <taxon>Pentapetalae</taxon>
        <taxon>asterids</taxon>
        <taxon>campanulids</taxon>
        <taxon>Asterales</taxon>
        <taxon>Asteraceae</taxon>
        <taxon>Carduoideae</taxon>
        <taxon>Cardueae</taxon>
        <taxon>Arctiinae</taxon>
        <taxon>Arctium</taxon>
    </lineage>
</organism>
<dbReference type="EMBL" id="CM042047">
    <property type="protein sequence ID" value="KAI3772579.1"/>
    <property type="molecule type" value="Genomic_DNA"/>
</dbReference>
<protein>
    <submittedName>
        <fullName evidence="1">Uncharacterized protein</fullName>
    </submittedName>
</protein>
<keyword evidence="2" id="KW-1185">Reference proteome</keyword>
<accession>A0ACB9FN75</accession>
<proteinExistence type="predicted"/>
<comment type="caution">
    <text evidence="1">The sequence shown here is derived from an EMBL/GenBank/DDBJ whole genome shotgun (WGS) entry which is preliminary data.</text>
</comment>
<reference evidence="2" key="1">
    <citation type="journal article" date="2022" name="Mol. Ecol. Resour.">
        <title>The genomes of chicory, endive, great burdock and yacon provide insights into Asteraceae palaeo-polyploidization history and plant inulin production.</title>
        <authorList>
            <person name="Fan W."/>
            <person name="Wang S."/>
            <person name="Wang H."/>
            <person name="Wang A."/>
            <person name="Jiang F."/>
            <person name="Liu H."/>
            <person name="Zhao H."/>
            <person name="Xu D."/>
            <person name="Zhang Y."/>
        </authorList>
    </citation>
    <scope>NUCLEOTIDE SEQUENCE [LARGE SCALE GENOMIC DNA]</scope>
    <source>
        <strain evidence="2">cv. Niubang</strain>
    </source>
</reference>
<evidence type="ECO:0000313" key="1">
    <source>
        <dbReference type="EMBL" id="KAI3772579.1"/>
    </source>
</evidence>
<name>A0ACB9FN75_ARCLA</name>
<dbReference type="Proteomes" id="UP001055879">
    <property type="component" value="Linkage Group LG01"/>
</dbReference>
<reference evidence="1 2" key="2">
    <citation type="journal article" date="2022" name="Mol. Ecol. Resour.">
        <title>The genomes of chicory, endive, great burdock and yacon provide insights into Asteraceae paleo-polyploidization history and plant inulin production.</title>
        <authorList>
            <person name="Fan W."/>
            <person name="Wang S."/>
            <person name="Wang H."/>
            <person name="Wang A."/>
            <person name="Jiang F."/>
            <person name="Liu H."/>
            <person name="Zhao H."/>
            <person name="Xu D."/>
            <person name="Zhang Y."/>
        </authorList>
    </citation>
    <scope>NUCLEOTIDE SEQUENCE [LARGE SCALE GENOMIC DNA]</scope>
    <source>
        <strain evidence="2">cv. Niubang</strain>
    </source>
</reference>
<gene>
    <name evidence="1" type="ORF">L6452_03769</name>
</gene>
<sequence>MDVIEHQHPLILIDLELEYSQIREEYDDDNDTDSDMVSIEDFKCICGRCGQEINKHHRYYYKCSASCDYSIHKFCSELPPTLRHTSHDAHILTLLQRLQQFKKLTLIPGVGYYAHLECATSRGESFMSIILPNGLGKTIKNFIDADHPDLLHFPFLDQAYSIPKHIVFKKMASQTFGTYEGNLRHMSHQHPLTLVDTQCSDIIKPTSLNVKPLSCHNPMKKIELLCNGCLKPIMDMPFYMCSHEDKSCNFVLHEWCTRLPNQVEYHPGHPQHTLVLLPTIPHKPLGVFKCDVCNLRCNGFVYSCVDCNYHVDVSCAFIPEKIVHDAHPNHLIWRVQSRPRRHRCRSCVRVFNENDFSFSCRTCDFDLHPECALLLPQTIRHKYDKHPLKLSYFPIENHKSKYFCEICEVEFDPERWFYHCYECAQSIHCACAPIILKSETAPISYFYQRIYKFVNIKFGGIHNIEDHEHPVSFVQGIESDGRCKLCNRLLMYKRILKCLKCKFAIHCRCCRIFL</sequence>
<evidence type="ECO:0000313" key="2">
    <source>
        <dbReference type="Proteomes" id="UP001055879"/>
    </source>
</evidence>